<name>A0A6N9SY69_9HYPH</name>
<gene>
    <name evidence="1" type="ORF">GTK09_06315</name>
</gene>
<proteinExistence type="predicted"/>
<dbReference type="Proteomes" id="UP000469011">
    <property type="component" value="Unassembled WGS sequence"/>
</dbReference>
<evidence type="ECO:0000313" key="2">
    <source>
        <dbReference type="Proteomes" id="UP000469011"/>
    </source>
</evidence>
<accession>A0A6N9SY69</accession>
<keyword evidence="2" id="KW-1185">Reference proteome</keyword>
<dbReference type="EMBL" id="JAAAMG010000004">
    <property type="protein sequence ID" value="NDW04040.1"/>
    <property type="molecule type" value="Genomic_DNA"/>
</dbReference>
<dbReference type="AlphaFoldDB" id="A0A6N9SY69"/>
<sequence>MSKISLASQISAVEAAAQGKQATMTRGQRELHETHLAAAVKTLRWVAEHEETIRGNAMNRQAWRMIEAQS</sequence>
<organism evidence="1 2">
    <name type="scientific">Jiella pacifica</name>
    <dbReference type="NCBI Taxonomy" id="2696469"/>
    <lineage>
        <taxon>Bacteria</taxon>
        <taxon>Pseudomonadati</taxon>
        <taxon>Pseudomonadota</taxon>
        <taxon>Alphaproteobacteria</taxon>
        <taxon>Hyphomicrobiales</taxon>
        <taxon>Aurantimonadaceae</taxon>
        <taxon>Jiella</taxon>
    </lineage>
</organism>
<evidence type="ECO:0000313" key="1">
    <source>
        <dbReference type="EMBL" id="NDW04040.1"/>
    </source>
</evidence>
<reference evidence="1 2" key="1">
    <citation type="submission" date="2020-01" db="EMBL/GenBank/DDBJ databases">
        <title>Jiella pacifica sp. nov.</title>
        <authorList>
            <person name="Xue Z."/>
            <person name="Zhu S."/>
            <person name="Chen J."/>
            <person name="Yang J."/>
        </authorList>
    </citation>
    <scope>NUCLEOTIDE SEQUENCE [LARGE SCALE GENOMIC DNA]</scope>
    <source>
        <strain evidence="1 2">40Bstr34</strain>
    </source>
</reference>
<comment type="caution">
    <text evidence="1">The sequence shown here is derived from an EMBL/GenBank/DDBJ whole genome shotgun (WGS) entry which is preliminary data.</text>
</comment>
<dbReference type="RefSeq" id="WP_163462032.1">
    <property type="nucleotide sequence ID" value="NZ_JAAAMG010000004.1"/>
</dbReference>
<protein>
    <submittedName>
        <fullName evidence="1">Uncharacterized protein</fullName>
    </submittedName>
</protein>